<evidence type="ECO:0000313" key="3">
    <source>
        <dbReference type="Proteomes" id="UP000275408"/>
    </source>
</evidence>
<organism evidence="2 3">
    <name type="scientific">Pocillopora damicornis</name>
    <name type="common">Cauliflower coral</name>
    <name type="synonym">Millepora damicornis</name>
    <dbReference type="NCBI Taxonomy" id="46731"/>
    <lineage>
        <taxon>Eukaryota</taxon>
        <taxon>Metazoa</taxon>
        <taxon>Cnidaria</taxon>
        <taxon>Anthozoa</taxon>
        <taxon>Hexacorallia</taxon>
        <taxon>Scleractinia</taxon>
        <taxon>Astrocoeniina</taxon>
        <taxon>Pocilloporidae</taxon>
        <taxon>Pocillopora</taxon>
    </lineage>
</organism>
<keyword evidence="1" id="KW-1133">Transmembrane helix</keyword>
<sequence length="106" mass="11789">MQPAAHATTTIFFRQSHAAKLSRLDPLFPIFVVLTTTSQDVTKIAIGMACAFLIIIVVVSLSLYIAKEKHWLWFSSSRHSHNPECFPCQPMLGKNGDIENAECAEV</sequence>
<keyword evidence="1" id="KW-0812">Transmembrane</keyword>
<gene>
    <name evidence="2" type="ORF">pdam_00008638</name>
</gene>
<keyword evidence="1" id="KW-0472">Membrane</keyword>
<proteinExistence type="predicted"/>
<dbReference type="EMBL" id="RCHS01003477">
    <property type="protein sequence ID" value="RMX41566.1"/>
    <property type="molecule type" value="Genomic_DNA"/>
</dbReference>
<comment type="caution">
    <text evidence="2">The sequence shown here is derived from an EMBL/GenBank/DDBJ whole genome shotgun (WGS) entry which is preliminary data.</text>
</comment>
<name>A0A3M6TJP8_POCDA</name>
<protein>
    <submittedName>
        <fullName evidence="2">Uncharacterized protein</fullName>
    </submittedName>
</protein>
<dbReference type="Proteomes" id="UP000275408">
    <property type="component" value="Unassembled WGS sequence"/>
</dbReference>
<reference evidence="2 3" key="1">
    <citation type="journal article" date="2018" name="Sci. Rep.">
        <title>Comparative analysis of the Pocillopora damicornis genome highlights role of immune system in coral evolution.</title>
        <authorList>
            <person name="Cunning R."/>
            <person name="Bay R.A."/>
            <person name="Gillette P."/>
            <person name="Baker A.C."/>
            <person name="Traylor-Knowles N."/>
        </authorList>
    </citation>
    <scope>NUCLEOTIDE SEQUENCE [LARGE SCALE GENOMIC DNA]</scope>
    <source>
        <strain evidence="2">RSMAS</strain>
        <tissue evidence="2">Whole animal</tissue>
    </source>
</reference>
<dbReference type="OrthoDB" id="1421090at2759"/>
<evidence type="ECO:0000313" key="2">
    <source>
        <dbReference type="EMBL" id="RMX41566.1"/>
    </source>
</evidence>
<accession>A0A3M6TJP8</accession>
<dbReference type="AlphaFoldDB" id="A0A3M6TJP8"/>
<evidence type="ECO:0000256" key="1">
    <source>
        <dbReference type="SAM" id="Phobius"/>
    </source>
</evidence>
<keyword evidence="3" id="KW-1185">Reference proteome</keyword>
<feature type="transmembrane region" description="Helical" evidence="1">
    <location>
        <begin position="42"/>
        <end position="66"/>
    </location>
</feature>